<keyword evidence="3" id="KW-1185">Reference proteome</keyword>
<organism evidence="2 3">
    <name type="scientific">Morella rubra</name>
    <name type="common">Chinese bayberry</name>
    <dbReference type="NCBI Taxonomy" id="262757"/>
    <lineage>
        <taxon>Eukaryota</taxon>
        <taxon>Viridiplantae</taxon>
        <taxon>Streptophyta</taxon>
        <taxon>Embryophyta</taxon>
        <taxon>Tracheophyta</taxon>
        <taxon>Spermatophyta</taxon>
        <taxon>Magnoliopsida</taxon>
        <taxon>eudicotyledons</taxon>
        <taxon>Gunneridae</taxon>
        <taxon>Pentapetalae</taxon>
        <taxon>rosids</taxon>
        <taxon>fabids</taxon>
        <taxon>Fagales</taxon>
        <taxon>Myricaceae</taxon>
        <taxon>Morella</taxon>
    </lineage>
</organism>
<reference evidence="2 3" key="1">
    <citation type="journal article" date="2019" name="Plant Biotechnol. J.">
        <title>The red bayberry genome and genetic basis of sex determination.</title>
        <authorList>
            <person name="Jia H.M."/>
            <person name="Jia H.J."/>
            <person name="Cai Q.L."/>
            <person name="Wang Y."/>
            <person name="Zhao H.B."/>
            <person name="Yang W.F."/>
            <person name="Wang G.Y."/>
            <person name="Li Y.H."/>
            <person name="Zhan D.L."/>
            <person name="Shen Y.T."/>
            <person name="Niu Q.F."/>
            <person name="Chang L."/>
            <person name="Qiu J."/>
            <person name="Zhao L."/>
            <person name="Xie H.B."/>
            <person name="Fu W.Y."/>
            <person name="Jin J."/>
            <person name="Li X.W."/>
            <person name="Jiao Y."/>
            <person name="Zhou C.C."/>
            <person name="Tu T."/>
            <person name="Chai C.Y."/>
            <person name="Gao J.L."/>
            <person name="Fan L.J."/>
            <person name="van de Weg E."/>
            <person name="Wang J.Y."/>
            <person name="Gao Z.S."/>
        </authorList>
    </citation>
    <scope>NUCLEOTIDE SEQUENCE [LARGE SCALE GENOMIC DNA]</scope>
    <source>
        <tissue evidence="2">Leaves</tissue>
    </source>
</reference>
<protein>
    <submittedName>
        <fullName evidence="2">Uncharacterized protein</fullName>
    </submittedName>
</protein>
<dbReference type="EMBL" id="RXIC02000097">
    <property type="protein sequence ID" value="KAB1201103.1"/>
    <property type="molecule type" value="Genomic_DNA"/>
</dbReference>
<accession>A0A6A1ULN4</accession>
<name>A0A6A1ULN4_9ROSI</name>
<gene>
    <name evidence="2" type="ORF">CJ030_MR0G005101</name>
</gene>
<comment type="caution">
    <text evidence="2">The sequence shown here is derived from an EMBL/GenBank/DDBJ whole genome shotgun (WGS) entry which is preliminary data.</text>
</comment>
<dbReference type="Proteomes" id="UP000516437">
    <property type="component" value="Unassembled WGS sequence"/>
</dbReference>
<feature type="region of interest" description="Disordered" evidence="1">
    <location>
        <begin position="172"/>
        <end position="211"/>
    </location>
</feature>
<evidence type="ECO:0000313" key="3">
    <source>
        <dbReference type="Proteomes" id="UP000516437"/>
    </source>
</evidence>
<sequence length="251" mass="28662">MAQTRLVLVQAARARREEQDQGTRRRMMDRAPPGIAASWVVSMMTELTEQIFRLAALELKVVSMDAELKKQVSEVQLALKGVATSAELVALTERVVLLEEHMSDVRKNPESDEISAALLYKKTHTNKDGMWTSEDARENFEKMEALQLQHESEGKSYTEVEILLRYGADDARASADDGGAATEERRRADANVGRAATEKDEEHQKMMEEQQRTLVEQQERRMQLMAEQMREQLVEQIRQLQSRSTPKQKFG</sequence>
<evidence type="ECO:0000313" key="2">
    <source>
        <dbReference type="EMBL" id="KAB1201103.1"/>
    </source>
</evidence>
<evidence type="ECO:0000256" key="1">
    <source>
        <dbReference type="SAM" id="MobiDB-lite"/>
    </source>
</evidence>
<feature type="compositionally biased region" description="Basic and acidic residues" evidence="1">
    <location>
        <begin position="196"/>
        <end position="211"/>
    </location>
</feature>
<dbReference type="AlphaFoldDB" id="A0A6A1ULN4"/>
<dbReference type="OrthoDB" id="1564766at2759"/>
<proteinExistence type="predicted"/>